<dbReference type="SUPFAM" id="SSF53474">
    <property type="entry name" value="alpha/beta-Hydrolases"/>
    <property type="match status" value="1"/>
</dbReference>
<keyword evidence="4" id="KW-1185">Reference proteome</keyword>
<dbReference type="Proteomes" id="UP000070444">
    <property type="component" value="Unassembled WGS sequence"/>
</dbReference>
<evidence type="ECO:0000313" key="3">
    <source>
        <dbReference type="EMBL" id="KXN67550.1"/>
    </source>
</evidence>
<dbReference type="OrthoDB" id="408631at2759"/>
<dbReference type="EMBL" id="KQ964628">
    <property type="protein sequence ID" value="KXN67550.1"/>
    <property type="molecule type" value="Genomic_DNA"/>
</dbReference>
<evidence type="ECO:0000256" key="1">
    <source>
        <dbReference type="ARBA" id="ARBA00022801"/>
    </source>
</evidence>
<name>A0A137NXG6_CONC2</name>
<gene>
    <name evidence="3" type="ORF">CONCODRAFT_72879</name>
</gene>
<dbReference type="Gene3D" id="3.40.50.1820">
    <property type="entry name" value="alpha/beta hydrolase"/>
    <property type="match status" value="1"/>
</dbReference>
<evidence type="ECO:0000313" key="4">
    <source>
        <dbReference type="Proteomes" id="UP000070444"/>
    </source>
</evidence>
<dbReference type="InterPro" id="IPR050300">
    <property type="entry name" value="GDXG_lipolytic_enzyme"/>
</dbReference>
<keyword evidence="1 3" id="KW-0378">Hydrolase</keyword>
<dbReference type="STRING" id="796925.A0A137NXG6"/>
<dbReference type="AlphaFoldDB" id="A0A137NXG6"/>
<dbReference type="InterPro" id="IPR013094">
    <property type="entry name" value="AB_hydrolase_3"/>
</dbReference>
<dbReference type="InterPro" id="IPR029058">
    <property type="entry name" value="AB_hydrolase_fold"/>
</dbReference>
<dbReference type="Pfam" id="PF07859">
    <property type="entry name" value="Abhydrolase_3"/>
    <property type="match status" value="1"/>
</dbReference>
<organism evidence="3 4">
    <name type="scientific">Conidiobolus coronatus (strain ATCC 28846 / CBS 209.66 / NRRL 28638)</name>
    <name type="common">Delacroixia coronata</name>
    <dbReference type="NCBI Taxonomy" id="796925"/>
    <lineage>
        <taxon>Eukaryota</taxon>
        <taxon>Fungi</taxon>
        <taxon>Fungi incertae sedis</taxon>
        <taxon>Zoopagomycota</taxon>
        <taxon>Entomophthoromycotina</taxon>
        <taxon>Entomophthoromycetes</taxon>
        <taxon>Entomophthorales</taxon>
        <taxon>Ancylistaceae</taxon>
        <taxon>Conidiobolus</taxon>
    </lineage>
</organism>
<protein>
    <submittedName>
        <fullName evidence="3">Alpha/beta-hydrolase</fullName>
    </submittedName>
</protein>
<dbReference type="PANTHER" id="PTHR48081:SF8">
    <property type="entry name" value="ALPHA_BETA HYDROLASE FOLD-3 DOMAIN-CONTAINING PROTEIN-RELATED"/>
    <property type="match status" value="1"/>
</dbReference>
<accession>A0A137NXG6</accession>
<proteinExistence type="predicted"/>
<dbReference type="PANTHER" id="PTHR48081">
    <property type="entry name" value="AB HYDROLASE SUPERFAMILY PROTEIN C4A8.06C"/>
    <property type="match status" value="1"/>
</dbReference>
<reference evidence="3 4" key="1">
    <citation type="journal article" date="2015" name="Genome Biol. Evol.">
        <title>Phylogenomic analyses indicate that early fungi evolved digesting cell walls of algal ancestors of land plants.</title>
        <authorList>
            <person name="Chang Y."/>
            <person name="Wang S."/>
            <person name="Sekimoto S."/>
            <person name="Aerts A.L."/>
            <person name="Choi C."/>
            <person name="Clum A."/>
            <person name="LaButti K.M."/>
            <person name="Lindquist E.A."/>
            <person name="Yee Ngan C."/>
            <person name="Ohm R.A."/>
            <person name="Salamov A.A."/>
            <person name="Grigoriev I.V."/>
            <person name="Spatafora J.W."/>
            <person name="Berbee M.L."/>
        </authorList>
    </citation>
    <scope>NUCLEOTIDE SEQUENCE [LARGE SCALE GENOMIC DNA]</scope>
    <source>
        <strain evidence="3 4">NRRL 28638</strain>
    </source>
</reference>
<sequence>MVDLALLSKTLGKIAYDTIHSELHSKNWGFEHGLEVKFLKAALNDDIVLPITFVQSLTEACKYFPSKGLEIKRITIPNQFREQAYQFMKNYTESKYGYYPLPNSDLWNKSKPLSAEWIVPTGRRTVENQPVVYYVHGGGYVYGHSCVYYHMFRDLTEASNSQVFAVNYRLGPQYTILSMIEDVFAGYFYMMSQQGQGGKKINNSEIVMAGDSAGGGIILNTLHIMRNAEYASPAGSILISAVTDLTLSQPSMFTNTHVDYLWNMEAPATLTSKGLNVQSGLYYWIFNQSSPEVMDRFRKDGTPFGPKEAIIWPEASPMLDPNMDNLPPAMIITGDRDSFRDSDIVYGKQRAEAEKKSKKKSLIPNVQTYVFEDMTHAFPALAADKYCIKAIKTAGEFIYQVLNANNQQALESKNYTYIPDYKKSYMESTYNMYWNNVQNQYLPWNSTYPILPFPTAENLTAPGIDFIPGA</sequence>
<dbReference type="OMA" id="EDMTHAF"/>
<dbReference type="GO" id="GO:0016787">
    <property type="term" value="F:hydrolase activity"/>
    <property type="evidence" value="ECO:0007669"/>
    <property type="project" value="UniProtKB-KW"/>
</dbReference>
<evidence type="ECO:0000259" key="2">
    <source>
        <dbReference type="Pfam" id="PF07859"/>
    </source>
</evidence>
<feature type="domain" description="Alpha/beta hydrolase fold-3" evidence="2">
    <location>
        <begin position="132"/>
        <end position="378"/>
    </location>
</feature>